<dbReference type="AlphaFoldDB" id="A0A7W3LJR5"/>
<proteinExistence type="predicted"/>
<dbReference type="EMBL" id="JACJIA010000001">
    <property type="protein sequence ID" value="MBA8949385.1"/>
    <property type="molecule type" value="Genomic_DNA"/>
</dbReference>
<comment type="caution">
    <text evidence="2">The sequence shown here is derived from an EMBL/GenBank/DDBJ whole genome shotgun (WGS) entry which is preliminary data.</text>
</comment>
<evidence type="ECO:0000313" key="3">
    <source>
        <dbReference type="Proteomes" id="UP000572680"/>
    </source>
</evidence>
<protein>
    <submittedName>
        <fullName evidence="2">Uncharacterized protein</fullName>
    </submittedName>
</protein>
<evidence type="ECO:0000313" key="2">
    <source>
        <dbReference type="EMBL" id="MBA8949385.1"/>
    </source>
</evidence>
<accession>A0A7W3LJR5</accession>
<feature type="region of interest" description="Disordered" evidence="1">
    <location>
        <begin position="1"/>
        <end position="40"/>
    </location>
</feature>
<reference evidence="2 3" key="1">
    <citation type="submission" date="2020-08" db="EMBL/GenBank/DDBJ databases">
        <title>Genomic Encyclopedia of Type Strains, Phase IV (KMG-IV): sequencing the most valuable type-strain genomes for metagenomic binning, comparative biology and taxonomic classification.</title>
        <authorList>
            <person name="Goeker M."/>
        </authorList>
    </citation>
    <scope>NUCLEOTIDE SEQUENCE [LARGE SCALE GENOMIC DNA]</scope>
    <source>
        <strain evidence="2 3">DSM 44197</strain>
    </source>
</reference>
<organism evidence="2 3">
    <name type="scientific">Actinomadura namibiensis</name>
    <dbReference type="NCBI Taxonomy" id="182080"/>
    <lineage>
        <taxon>Bacteria</taxon>
        <taxon>Bacillati</taxon>
        <taxon>Actinomycetota</taxon>
        <taxon>Actinomycetes</taxon>
        <taxon>Streptosporangiales</taxon>
        <taxon>Thermomonosporaceae</taxon>
        <taxon>Actinomadura</taxon>
    </lineage>
</organism>
<gene>
    <name evidence="2" type="ORF">HNR61_000983</name>
</gene>
<keyword evidence="3" id="KW-1185">Reference proteome</keyword>
<feature type="compositionally biased region" description="Basic and acidic residues" evidence="1">
    <location>
        <begin position="16"/>
        <end position="30"/>
    </location>
</feature>
<dbReference type="Proteomes" id="UP000572680">
    <property type="component" value="Unassembled WGS sequence"/>
</dbReference>
<name>A0A7W3LJR5_ACTNM</name>
<evidence type="ECO:0000256" key="1">
    <source>
        <dbReference type="SAM" id="MobiDB-lite"/>
    </source>
</evidence>
<sequence>MGGEEEFHVSSFQEPGRAEAEIEPDVREPDDGVGVSGGRCRGLGPRTGAWSGVTGIPRNGHELIIRPLRS</sequence>